<reference evidence="2" key="1">
    <citation type="submission" date="2022-03" db="EMBL/GenBank/DDBJ databases">
        <title>Complete genome sequence of Caldinitratiruptor microaerophilus.</title>
        <authorList>
            <person name="Mukaiyama R."/>
            <person name="Nishiyama T."/>
            <person name="Ueda K."/>
        </authorList>
    </citation>
    <scope>NUCLEOTIDE SEQUENCE</scope>
    <source>
        <strain evidence="2">JCM 16183</strain>
    </source>
</reference>
<dbReference type="SUPFAM" id="SSF55383">
    <property type="entry name" value="Copper amine oxidase, domain N"/>
    <property type="match status" value="1"/>
</dbReference>
<name>A0AA35CN03_9FIRM</name>
<dbReference type="KEGG" id="cmic:caldi_32670"/>
<gene>
    <name evidence="2" type="ORF">caldi_32670</name>
</gene>
<dbReference type="Gene3D" id="3.30.457.10">
    <property type="entry name" value="Copper amine oxidase-like, N-terminal domain"/>
    <property type="match status" value="1"/>
</dbReference>
<evidence type="ECO:0000313" key="3">
    <source>
        <dbReference type="Proteomes" id="UP001163687"/>
    </source>
</evidence>
<organism evidence="2 3">
    <name type="scientific">Caldinitratiruptor microaerophilus</name>
    <dbReference type="NCBI Taxonomy" id="671077"/>
    <lineage>
        <taxon>Bacteria</taxon>
        <taxon>Bacillati</taxon>
        <taxon>Bacillota</taxon>
        <taxon>Clostridia</taxon>
        <taxon>Eubacteriales</taxon>
        <taxon>Symbiobacteriaceae</taxon>
        <taxon>Caldinitratiruptor</taxon>
    </lineage>
</organism>
<dbReference type="Pfam" id="PF07833">
    <property type="entry name" value="Cu_amine_oxidN1"/>
    <property type="match status" value="1"/>
</dbReference>
<keyword evidence="3" id="KW-1185">Reference proteome</keyword>
<evidence type="ECO:0000313" key="2">
    <source>
        <dbReference type="EMBL" id="BDG62177.1"/>
    </source>
</evidence>
<protein>
    <recommendedName>
        <fullName evidence="1">Copper amine oxidase-like N-terminal domain-containing protein</fullName>
    </recommendedName>
</protein>
<sequence>MRARLRGVRARWLLYALAVTAAGWGASAWAGTRISIEVNGKPVATDVAPMNVNGRVLIPIRFVAEALGADVTWDGATQTVRIRTAGRDIRSDEGNRTPVYQPSFAFRNVALKEDVQGDLHITGEVLNQSGSTRRYVTVRAKFYDAEGHVSGGTDYRPVQPETVANGEAAHFDLTVPSYLTDAARFDLLAAYLD</sequence>
<dbReference type="NCBIfam" id="NF038353">
    <property type="entry name" value="FxLYD_dom"/>
    <property type="match status" value="1"/>
</dbReference>
<accession>A0AA35CN03</accession>
<dbReference type="InterPro" id="IPR036582">
    <property type="entry name" value="Mao_N_sf"/>
</dbReference>
<dbReference type="InterPro" id="IPR047676">
    <property type="entry name" value="FxLYD_dom"/>
</dbReference>
<feature type="domain" description="Copper amine oxidase-like N-terminal" evidence="1">
    <location>
        <begin position="38"/>
        <end position="97"/>
    </location>
</feature>
<dbReference type="AlphaFoldDB" id="A0AA35CN03"/>
<dbReference type="EMBL" id="AP025628">
    <property type="protein sequence ID" value="BDG62177.1"/>
    <property type="molecule type" value="Genomic_DNA"/>
</dbReference>
<dbReference type="InterPro" id="IPR012854">
    <property type="entry name" value="Cu_amine_oxidase-like_N"/>
</dbReference>
<dbReference type="Proteomes" id="UP001163687">
    <property type="component" value="Chromosome"/>
</dbReference>
<proteinExistence type="predicted"/>
<evidence type="ECO:0000259" key="1">
    <source>
        <dbReference type="Pfam" id="PF07833"/>
    </source>
</evidence>